<dbReference type="PROSITE" id="PS51257">
    <property type="entry name" value="PROKAR_LIPOPROTEIN"/>
    <property type="match status" value="1"/>
</dbReference>
<dbReference type="InterPro" id="IPR039001">
    <property type="entry name" value="Pal"/>
</dbReference>
<keyword evidence="11" id="KW-1185">Reference proteome</keyword>
<gene>
    <name evidence="8" type="primary">pal</name>
    <name evidence="10" type="ordered locus">TOL2_C13540</name>
</gene>
<evidence type="ECO:0000256" key="3">
    <source>
        <dbReference type="ARBA" id="ARBA00023136"/>
    </source>
</evidence>
<accession>K0NLF5</accession>
<keyword evidence="6 8" id="KW-0449">Lipoprotein</keyword>
<evidence type="ECO:0000313" key="10">
    <source>
        <dbReference type="EMBL" id="CCK79517.1"/>
    </source>
</evidence>
<dbReference type="STRING" id="651182.TOL2_C13540"/>
<dbReference type="Pfam" id="PF00691">
    <property type="entry name" value="OmpA"/>
    <property type="match status" value="1"/>
</dbReference>
<keyword evidence="5 8" id="KW-0998">Cell outer membrane</keyword>
<sequence length="205" mass="22786">MKNRVWINLTMAILVAGLFFAVSCAKKTIVSDATAIEDQAKIEADKNAAKAKAEAQARANAQAREDADRIAQQELEDRIANEKALRQAKIMAAKKRFENQNIHFEYDSSQLSPMAKTVLKEKAAWLKANYSVSVTIEGHCDDRGTTEYNLSLGERRAAAAKAYLVNLGVSASRLNTVSYGEEQPEDFGKTEDAYRKNRRAHFAID</sequence>
<dbReference type="InterPro" id="IPR050330">
    <property type="entry name" value="Bact_OuterMem_StrucFunc"/>
</dbReference>
<evidence type="ECO:0000256" key="7">
    <source>
        <dbReference type="ARBA" id="ARBA00023306"/>
    </source>
</evidence>
<dbReference type="KEGG" id="dto:TOL2_C13540"/>
<organism evidence="10 11">
    <name type="scientific">Desulfobacula toluolica (strain DSM 7467 / Tol2)</name>
    <dbReference type="NCBI Taxonomy" id="651182"/>
    <lineage>
        <taxon>Bacteria</taxon>
        <taxon>Pseudomonadati</taxon>
        <taxon>Thermodesulfobacteriota</taxon>
        <taxon>Desulfobacteria</taxon>
        <taxon>Desulfobacterales</taxon>
        <taxon>Desulfobacteraceae</taxon>
        <taxon>Desulfobacula</taxon>
    </lineage>
</organism>
<dbReference type="PANTHER" id="PTHR30329">
    <property type="entry name" value="STATOR ELEMENT OF FLAGELLAR MOTOR COMPLEX"/>
    <property type="match status" value="1"/>
</dbReference>
<feature type="domain" description="OmpA-like" evidence="9">
    <location>
        <begin position="91"/>
        <end position="205"/>
    </location>
</feature>
<dbReference type="Proteomes" id="UP000007347">
    <property type="component" value="Chromosome"/>
</dbReference>
<dbReference type="GO" id="GO:0051301">
    <property type="term" value="P:cell division"/>
    <property type="evidence" value="ECO:0007669"/>
    <property type="project" value="UniProtKB-KW"/>
</dbReference>
<dbReference type="OrthoDB" id="9809164at2"/>
<dbReference type="EMBL" id="FO203503">
    <property type="protein sequence ID" value="CCK79517.1"/>
    <property type="molecule type" value="Genomic_DNA"/>
</dbReference>
<dbReference type="InterPro" id="IPR006665">
    <property type="entry name" value="OmpA-like"/>
</dbReference>
<dbReference type="GO" id="GO:0009279">
    <property type="term" value="C:cell outer membrane"/>
    <property type="evidence" value="ECO:0007669"/>
    <property type="project" value="UniProtKB-SubCell"/>
</dbReference>
<dbReference type="Gene3D" id="3.30.1330.60">
    <property type="entry name" value="OmpA-like domain"/>
    <property type="match status" value="1"/>
</dbReference>
<dbReference type="HAMAP" id="MF_02204">
    <property type="entry name" value="Pal"/>
    <property type="match status" value="1"/>
</dbReference>
<dbReference type="RefSeq" id="WP_014956864.1">
    <property type="nucleotide sequence ID" value="NC_018645.1"/>
</dbReference>
<evidence type="ECO:0000256" key="8">
    <source>
        <dbReference type="HAMAP-Rule" id="MF_02204"/>
    </source>
</evidence>
<evidence type="ECO:0000256" key="5">
    <source>
        <dbReference type="ARBA" id="ARBA00023237"/>
    </source>
</evidence>
<dbReference type="PANTHER" id="PTHR30329:SF21">
    <property type="entry name" value="LIPOPROTEIN YIAD-RELATED"/>
    <property type="match status" value="1"/>
</dbReference>
<keyword evidence="4 8" id="KW-0564">Palmitate</keyword>
<comment type="subcellular location">
    <subcellularLocation>
        <location evidence="8">Cell outer membrane</location>
        <topology evidence="8">Lipid-anchor</topology>
    </subcellularLocation>
</comment>
<comment type="similarity">
    <text evidence="8">Belongs to the Pal lipoprotein family.</text>
</comment>
<keyword evidence="1" id="KW-0132">Cell division</keyword>
<dbReference type="CDD" id="cd07185">
    <property type="entry name" value="OmpA_C-like"/>
    <property type="match status" value="1"/>
</dbReference>
<protein>
    <recommendedName>
        <fullName evidence="8">Peptidoglycan-associated lipoprotein</fullName>
        <shortName evidence="8">PAL</shortName>
    </recommendedName>
</protein>
<reference evidence="10 11" key="1">
    <citation type="journal article" date="2013" name="Environ. Microbiol.">
        <title>Complete genome, catabolic sub-proteomes and key-metabolites of Desulfobacula toluolica Tol2, a marine, aromatic compound-degrading, sulfate-reducing bacterium.</title>
        <authorList>
            <person name="Wohlbrand L."/>
            <person name="Jacob J.H."/>
            <person name="Kube M."/>
            <person name="Mussmann M."/>
            <person name="Jarling R."/>
            <person name="Beck A."/>
            <person name="Amann R."/>
            <person name="Wilkes H."/>
            <person name="Reinhardt R."/>
            <person name="Rabus R."/>
        </authorList>
    </citation>
    <scope>NUCLEOTIDE SEQUENCE [LARGE SCALE GENOMIC DNA]</scope>
    <source>
        <strain evidence="11">DSM 7467 / Tol2</strain>
    </source>
</reference>
<dbReference type="SUPFAM" id="SSF103088">
    <property type="entry name" value="OmpA-like"/>
    <property type="match status" value="1"/>
</dbReference>
<evidence type="ECO:0000256" key="6">
    <source>
        <dbReference type="ARBA" id="ARBA00023288"/>
    </source>
</evidence>
<name>K0NLF5_DESTT</name>
<proteinExistence type="inferred from homology"/>
<dbReference type="PATRIC" id="fig|651182.5.peg.1629"/>
<dbReference type="PRINTS" id="PR01021">
    <property type="entry name" value="OMPADOMAIN"/>
</dbReference>
<dbReference type="AlphaFoldDB" id="K0NLF5"/>
<keyword evidence="7" id="KW-0131">Cell cycle</keyword>
<dbReference type="InterPro" id="IPR036737">
    <property type="entry name" value="OmpA-like_sf"/>
</dbReference>
<evidence type="ECO:0000256" key="4">
    <source>
        <dbReference type="ARBA" id="ARBA00023139"/>
    </source>
</evidence>
<dbReference type="NCBIfam" id="TIGR02802">
    <property type="entry name" value="Pal_lipo"/>
    <property type="match status" value="1"/>
</dbReference>
<keyword evidence="3 8" id="KW-0472">Membrane</keyword>
<dbReference type="InterPro" id="IPR014169">
    <property type="entry name" value="Pal_lipo_C"/>
</dbReference>
<evidence type="ECO:0000313" key="11">
    <source>
        <dbReference type="Proteomes" id="UP000007347"/>
    </source>
</evidence>
<keyword evidence="2 8" id="KW-0732">Signal</keyword>
<evidence type="ECO:0000256" key="1">
    <source>
        <dbReference type="ARBA" id="ARBA00022618"/>
    </source>
</evidence>
<dbReference type="PROSITE" id="PS51123">
    <property type="entry name" value="OMPA_2"/>
    <property type="match status" value="1"/>
</dbReference>
<dbReference type="InterPro" id="IPR006664">
    <property type="entry name" value="OMP_bac"/>
</dbReference>
<evidence type="ECO:0000259" key="9">
    <source>
        <dbReference type="PROSITE" id="PS51123"/>
    </source>
</evidence>
<evidence type="ECO:0000256" key="2">
    <source>
        <dbReference type="ARBA" id="ARBA00022729"/>
    </source>
</evidence>
<dbReference type="HOGENOM" id="CLU_016890_9_0_7"/>